<evidence type="ECO:0000256" key="2">
    <source>
        <dbReference type="ARBA" id="ARBA00023002"/>
    </source>
</evidence>
<feature type="domain" description="GFO/IDH/MocA-like oxidoreductase" evidence="4">
    <location>
        <begin position="133"/>
        <end position="246"/>
    </location>
</feature>
<dbReference type="AlphaFoldDB" id="A0A1G8JL00"/>
<dbReference type="InterPro" id="IPR036291">
    <property type="entry name" value="NAD(P)-bd_dom_sf"/>
</dbReference>
<gene>
    <name evidence="5" type="ORF">SAMN05421804_10242</name>
</gene>
<dbReference type="SUPFAM" id="SSF55347">
    <property type="entry name" value="Glyceraldehyde-3-phosphate dehydrogenase-like, C-terminal domain"/>
    <property type="match status" value="1"/>
</dbReference>
<dbReference type="Gene3D" id="3.30.360.10">
    <property type="entry name" value="Dihydrodipicolinate Reductase, domain 2"/>
    <property type="match status" value="1"/>
</dbReference>
<dbReference type="InterPro" id="IPR055170">
    <property type="entry name" value="GFO_IDH_MocA-like_dom"/>
</dbReference>
<sequence>MKQINWGILGYARIAKNELIPAILEAPSASLYGIASRDSGKREEARSLFPFEKVYETYEALLEDENIQAVYIPLPNALHKEWAVKAMEKGKHVLCEKPLALSEHEVKEMTEVSEMYGVLLMEAFMYRYTPRMKKVMEIVGSGVLGEIRHIDSSFRFYLDRPNSIKMKKELGGGALYDVGCYPVSFANLLLKEEPQDLFVSSVMEEGVDIETSVLLTYSHGVTASLHCGFNAYGVNSSEILGTKGRLVIPDTFLEEEGALTFYHEGKVETISVPGCRRYMLEVEDFSQAVIEKSRPLITLQESLLQARVMDRILRSIYK</sequence>
<dbReference type="Proteomes" id="UP000183255">
    <property type="component" value="Unassembled WGS sequence"/>
</dbReference>
<dbReference type="Pfam" id="PF22725">
    <property type="entry name" value="GFO_IDH_MocA_C3"/>
    <property type="match status" value="1"/>
</dbReference>
<dbReference type="GO" id="GO:0000166">
    <property type="term" value="F:nucleotide binding"/>
    <property type="evidence" value="ECO:0007669"/>
    <property type="project" value="InterPro"/>
</dbReference>
<dbReference type="SUPFAM" id="SSF51735">
    <property type="entry name" value="NAD(P)-binding Rossmann-fold domains"/>
    <property type="match status" value="1"/>
</dbReference>
<keyword evidence="2" id="KW-0560">Oxidoreductase</keyword>
<evidence type="ECO:0000313" key="5">
    <source>
        <dbReference type="EMBL" id="SDI31954.1"/>
    </source>
</evidence>
<evidence type="ECO:0000256" key="1">
    <source>
        <dbReference type="ARBA" id="ARBA00010928"/>
    </source>
</evidence>
<reference evidence="5 6" key="1">
    <citation type="submission" date="2016-10" db="EMBL/GenBank/DDBJ databases">
        <authorList>
            <person name="de Groot N.N."/>
        </authorList>
    </citation>
    <scope>NUCLEOTIDE SEQUENCE [LARGE SCALE GENOMIC DNA]</scope>
    <source>
        <strain evidence="5 6">CGMCC 1.5058</strain>
    </source>
</reference>
<dbReference type="RefSeq" id="WP_031577159.1">
    <property type="nucleotide sequence ID" value="NZ_FNDZ01000002.1"/>
</dbReference>
<name>A0A1G8JL00_9CLOT</name>
<feature type="domain" description="Gfo/Idh/MocA-like oxidoreductase N-terminal" evidence="3">
    <location>
        <begin position="4"/>
        <end position="123"/>
    </location>
</feature>
<proteinExistence type="inferred from homology"/>
<comment type="similarity">
    <text evidence="1">Belongs to the Gfo/Idh/MocA family.</text>
</comment>
<evidence type="ECO:0000313" key="6">
    <source>
        <dbReference type="Proteomes" id="UP000183255"/>
    </source>
</evidence>
<protein>
    <submittedName>
        <fullName evidence="5">Predicted dehydrogenase</fullName>
    </submittedName>
</protein>
<dbReference type="EMBL" id="FNDZ01000002">
    <property type="protein sequence ID" value="SDI31954.1"/>
    <property type="molecule type" value="Genomic_DNA"/>
</dbReference>
<evidence type="ECO:0000259" key="4">
    <source>
        <dbReference type="Pfam" id="PF22725"/>
    </source>
</evidence>
<dbReference type="Pfam" id="PF01408">
    <property type="entry name" value="GFO_IDH_MocA"/>
    <property type="match status" value="1"/>
</dbReference>
<dbReference type="PANTHER" id="PTHR22604">
    <property type="entry name" value="OXIDOREDUCTASES"/>
    <property type="match status" value="1"/>
</dbReference>
<dbReference type="PANTHER" id="PTHR22604:SF105">
    <property type="entry name" value="TRANS-1,2-DIHYDROBENZENE-1,2-DIOL DEHYDROGENASE"/>
    <property type="match status" value="1"/>
</dbReference>
<dbReference type="GO" id="GO:0016491">
    <property type="term" value="F:oxidoreductase activity"/>
    <property type="evidence" value="ECO:0007669"/>
    <property type="project" value="UniProtKB-KW"/>
</dbReference>
<dbReference type="Gene3D" id="3.40.50.720">
    <property type="entry name" value="NAD(P)-binding Rossmann-like Domain"/>
    <property type="match status" value="1"/>
</dbReference>
<dbReference type="InterPro" id="IPR050984">
    <property type="entry name" value="Gfo/Idh/MocA_domain"/>
</dbReference>
<dbReference type="InterPro" id="IPR000683">
    <property type="entry name" value="Gfo/Idh/MocA-like_OxRdtase_N"/>
</dbReference>
<accession>A0A1G8JL00</accession>
<organism evidence="5 6">
    <name type="scientific">Proteiniclasticum ruminis</name>
    <dbReference type="NCBI Taxonomy" id="398199"/>
    <lineage>
        <taxon>Bacteria</taxon>
        <taxon>Bacillati</taxon>
        <taxon>Bacillota</taxon>
        <taxon>Clostridia</taxon>
        <taxon>Eubacteriales</taxon>
        <taxon>Clostridiaceae</taxon>
        <taxon>Proteiniclasticum</taxon>
    </lineage>
</organism>
<evidence type="ECO:0000259" key="3">
    <source>
        <dbReference type="Pfam" id="PF01408"/>
    </source>
</evidence>